<proteinExistence type="predicted"/>
<dbReference type="RefSeq" id="WP_270681358.1">
    <property type="nucleotide sequence ID" value="NZ_JAQFWP010000103.1"/>
</dbReference>
<dbReference type="InterPro" id="IPR050807">
    <property type="entry name" value="TransReg_Diox_bact_type"/>
</dbReference>
<dbReference type="PANTHER" id="PTHR46797:SF10">
    <property type="entry name" value="BLR1115 PROTEIN"/>
    <property type="match status" value="1"/>
</dbReference>
<dbReference type="Pfam" id="PF01381">
    <property type="entry name" value="HTH_3"/>
    <property type="match status" value="1"/>
</dbReference>
<name>A0ABT4TVP6_9ACTN</name>
<keyword evidence="4" id="KW-1185">Reference proteome</keyword>
<dbReference type="PANTHER" id="PTHR46797">
    <property type="entry name" value="HTH-TYPE TRANSCRIPTIONAL REGULATOR"/>
    <property type="match status" value="1"/>
</dbReference>
<dbReference type="Gene3D" id="2.60.120.10">
    <property type="entry name" value="Jelly Rolls"/>
    <property type="match status" value="1"/>
</dbReference>
<reference evidence="3" key="1">
    <citation type="submission" date="2023-01" db="EMBL/GenBank/DDBJ databases">
        <title>Draft genome sequence of Nocardiopsis sp. LSu2-4 isolated from halophytes.</title>
        <authorList>
            <person name="Duangmal K."/>
            <person name="Chantavorakit T."/>
        </authorList>
    </citation>
    <scope>NUCLEOTIDE SEQUENCE</scope>
    <source>
        <strain evidence="3">LSu2-4</strain>
    </source>
</reference>
<gene>
    <name evidence="3" type="ORF">O4U47_29975</name>
</gene>
<evidence type="ECO:0000256" key="1">
    <source>
        <dbReference type="ARBA" id="ARBA00023125"/>
    </source>
</evidence>
<dbReference type="SUPFAM" id="SSF51182">
    <property type="entry name" value="RmlC-like cupins"/>
    <property type="match status" value="1"/>
</dbReference>
<dbReference type="InterPro" id="IPR010982">
    <property type="entry name" value="Lambda_DNA-bd_dom_sf"/>
</dbReference>
<dbReference type="CDD" id="cd00093">
    <property type="entry name" value="HTH_XRE"/>
    <property type="match status" value="1"/>
</dbReference>
<dbReference type="Pfam" id="PF07883">
    <property type="entry name" value="Cupin_2"/>
    <property type="match status" value="1"/>
</dbReference>
<dbReference type="EMBL" id="JAQFWP010000103">
    <property type="protein sequence ID" value="MDA2808772.1"/>
    <property type="molecule type" value="Genomic_DNA"/>
</dbReference>
<dbReference type="CDD" id="cd02209">
    <property type="entry name" value="cupin_XRE_C"/>
    <property type="match status" value="1"/>
</dbReference>
<dbReference type="InterPro" id="IPR013096">
    <property type="entry name" value="Cupin_2"/>
</dbReference>
<evidence type="ECO:0000313" key="4">
    <source>
        <dbReference type="Proteomes" id="UP001165685"/>
    </source>
</evidence>
<sequence>MGDARDDTTARLARRLAALRAEHGRSLDALARTTGISRSTLSRIERAEISPTAAMLGALSTAYGRTASHLLAEAEPEPPRLVRAADQDLWRDEAAGFDRRTVSPPHPCLRGEIVRGELRPGADIGYAAPPVPGLEQHVWILSGGLHLTADGTEHRLHEGDCLRFRLWGPTRFHCPGPDPVRYAVVMVRP</sequence>
<accession>A0ABT4TVP6</accession>
<dbReference type="InterPro" id="IPR001387">
    <property type="entry name" value="Cro/C1-type_HTH"/>
</dbReference>
<dbReference type="Gene3D" id="1.10.260.40">
    <property type="entry name" value="lambda repressor-like DNA-binding domains"/>
    <property type="match status" value="1"/>
</dbReference>
<protein>
    <submittedName>
        <fullName evidence="3">Helix-turn-helix domain-containing protein</fullName>
    </submittedName>
</protein>
<comment type="caution">
    <text evidence="3">The sequence shown here is derived from an EMBL/GenBank/DDBJ whole genome shotgun (WGS) entry which is preliminary data.</text>
</comment>
<dbReference type="PROSITE" id="PS50943">
    <property type="entry name" value="HTH_CROC1"/>
    <property type="match status" value="1"/>
</dbReference>
<keyword evidence="1" id="KW-0238">DNA-binding</keyword>
<organism evidence="3 4">
    <name type="scientific">Nocardiopsis suaedae</name>
    <dbReference type="NCBI Taxonomy" id="3018444"/>
    <lineage>
        <taxon>Bacteria</taxon>
        <taxon>Bacillati</taxon>
        <taxon>Actinomycetota</taxon>
        <taxon>Actinomycetes</taxon>
        <taxon>Streptosporangiales</taxon>
        <taxon>Nocardiopsidaceae</taxon>
        <taxon>Nocardiopsis</taxon>
    </lineage>
</organism>
<dbReference type="Proteomes" id="UP001165685">
    <property type="component" value="Unassembled WGS sequence"/>
</dbReference>
<dbReference type="InterPro" id="IPR014710">
    <property type="entry name" value="RmlC-like_jellyroll"/>
</dbReference>
<dbReference type="InterPro" id="IPR011051">
    <property type="entry name" value="RmlC_Cupin_sf"/>
</dbReference>
<evidence type="ECO:0000313" key="3">
    <source>
        <dbReference type="EMBL" id="MDA2808772.1"/>
    </source>
</evidence>
<feature type="domain" description="HTH cro/C1-type" evidence="2">
    <location>
        <begin position="16"/>
        <end position="70"/>
    </location>
</feature>
<dbReference type="SUPFAM" id="SSF47413">
    <property type="entry name" value="lambda repressor-like DNA-binding domains"/>
    <property type="match status" value="1"/>
</dbReference>
<evidence type="ECO:0000259" key="2">
    <source>
        <dbReference type="PROSITE" id="PS50943"/>
    </source>
</evidence>
<dbReference type="SMART" id="SM00530">
    <property type="entry name" value="HTH_XRE"/>
    <property type="match status" value="1"/>
</dbReference>